<dbReference type="GO" id="GO:0050660">
    <property type="term" value="F:flavin adenine dinucleotide binding"/>
    <property type="evidence" value="ECO:0007669"/>
    <property type="project" value="InterPro"/>
</dbReference>
<comment type="function">
    <text evidence="10">Catalyzes the synthesis of dihydrouridine, a modified base found in the D-loop of most tRNAs.</text>
</comment>
<comment type="catalytic activity">
    <reaction evidence="8">
        <text>a 5,6-dihydrouridine in mRNA + NAD(+) = a uridine in mRNA + NADH + H(+)</text>
        <dbReference type="Rhea" id="RHEA:69851"/>
        <dbReference type="Rhea" id="RHEA-COMP:14658"/>
        <dbReference type="Rhea" id="RHEA-COMP:17789"/>
        <dbReference type="ChEBI" id="CHEBI:15378"/>
        <dbReference type="ChEBI" id="CHEBI:57540"/>
        <dbReference type="ChEBI" id="CHEBI:57945"/>
        <dbReference type="ChEBI" id="CHEBI:65315"/>
        <dbReference type="ChEBI" id="CHEBI:74443"/>
    </reaction>
    <physiologicalReaction direction="right-to-left" evidence="8">
        <dbReference type="Rhea" id="RHEA:69853"/>
    </physiologicalReaction>
</comment>
<proteinExistence type="inferred from homology"/>
<keyword evidence="5 10" id="KW-0819">tRNA processing</keyword>
<evidence type="ECO:0000256" key="10">
    <source>
        <dbReference type="PIRNR" id="PIRNR006621"/>
    </source>
</evidence>
<dbReference type="GO" id="GO:0106414">
    <property type="term" value="F:mRNA dihydrouridine synthase activity"/>
    <property type="evidence" value="ECO:0007669"/>
    <property type="project" value="RHEA"/>
</dbReference>
<keyword evidence="12" id="KW-0547">Nucleotide-binding</keyword>
<organism evidence="14 15">
    <name type="scientific">Magnusiomyces paraingens</name>
    <dbReference type="NCBI Taxonomy" id="2606893"/>
    <lineage>
        <taxon>Eukaryota</taxon>
        <taxon>Fungi</taxon>
        <taxon>Dikarya</taxon>
        <taxon>Ascomycota</taxon>
        <taxon>Saccharomycotina</taxon>
        <taxon>Dipodascomycetes</taxon>
        <taxon>Dipodascales</taxon>
        <taxon>Dipodascaceae</taxon>
        <taxon>Magnusiomyces</taxon>
    </lineage>
</organism>
<dbReference type="GO" id="GO:0017150">
    <property type="term" value="F:tRNA dihydrouridine synthase activity"/>
    <property type="evidence" value="ECO:0007669"/>
    <property type="project" value="InterPro"/>
</dbReference>
<evidence type="ECO:0000256" key="7">
    <source>
        <dbReference type="ARBA" id="ARBA00023027"/>
    </source>
</evidence>
<dbReference type="OrthoDB" id="10262250at2759"/>
<keyword evidence="2 10" id="KW-0285">Flavoprotein</keyword>
<comment type="catalytic activity">
    <reaction evidence="9">
        <text>a 5,6-dihydrouridine in mRNA + NADP(+) = a uridine in mRNA + NADPH + H(+)</text>
        <dbReference type="Rhea" id="RHEA:69855"/>
        <dbReference type="Rhea" id="RHEA-COMP:14658"/>
        <dbReference type="Rhea" id="RHEA-COMP:17789"/>
        <dbReference type="ChEBI" id="CHEBI:15378"/>
        <dbReference type="ChEBI" id="CHEBI:57783"/>
        <dbReference type="ChEBI" id="CHEBI:58349"/>
        <dbReference type="ChEBI" id="CHEBI:65315"/>
        <dbReference type="ChEBI" id="CHEBI:74443"/>
    </reaction>
    <physiologicalReaction direction="right-to-left" evidence="9">
        <dbReference type="Rhea" id="RHEA:69857"/>
    </physiologicalReaction>
</comment>
<keyword evidence="7" id="KW-0520">NAD</keyword>
<feature type="binding site" evidence="12">
    <location>
        <position position="100"/>
    </location>
    <ligand>
        <name>FMN</name>
        <dbReference type="ChEBI" id="CHEBI:58210"/>
    </ligand>
</feature>
<dbReference type="PANTHER" id="PTHR45936:SF1">
    <property type="entry name" value="TRNA-DIHYDROURIDINE(20) SYNTHASE [NAD(P)+]-LIKE"/>
    <property type="match status" value="1"/>
</dbReference>
<dbReference type="SUPFAM" id="SSF51395">
    <property type="entry name" value="FMN-linked oxidoreductases"/>
    <property type="match status" value="1"/>
</dbReference>
<keyword evidence="6 10" id="KW-0560">Oxidoreductase</keyword>
<dbReference type="EMBL" id="CABVLU010000001">
    <property type="protein sequence ID" value="VVT43485.1"/>
    <property type="molecule type" value="Genomic_DNA"/>
</dbReference>
<dbReference type="PROSITE" id="PS01136">
    <property type="entry name" value="UPF0034"/>
    <property type="match status" value="1"/>
</dbReference>
<evidence type="ECO:0000256" key="2">
    <source>
        <dbReference type="ARBA" id="ARBA00022630"/>
    </source>
</evidence>
<dbReference type="GO" id="GO:0006397">
    <property type="term" value="P:mRNA processing"/>
    <property type="evidence" value="ECO:0007669"/>
    <property type="project" value="UniProtKB-KW"/>
</dbReference>
<keyword evidence="4" id="KW-0507">mRNA processing</keyword>
<accession>A0A5E8B273</accession>
<feature type="active site" description="Proton donor" evidence="11">
    <location>
        <position position="29"/>
    </location>
</feature>
<dbReference type="EC" id="1.3.1.-" evidence="10"/>
<dbReference type="InterPro" id="IPR018517">
    <property type="entry name" value="tRNA_hU_synthase_CS"/>
</dbReference>
<feature type="binding site" evidence="12">
    <location>
        <position position="72"/>
    </location>
    <ligand>
        <name>FMN</name>
        <dbReference type="ChEBI" id="CHEBI:58210"/>
    </ligand>
</feature>
<dbReference type="PIRSF" id="PIRSF006621">
    <property type="entry name" value="Dus"/>
    <property type="match status" value="1"/>
</dbReference>
<evidence type="ECO:0000256" key="11">
    <source>
        <dbReference type="PIRSR" id="PIRSR006621-1"/>
    </source>
</evidence>
<dbReference type="InterPro" id="IPR035587">
    <property type="entry name" value="DUS-like_FMN-bd"/>
</dbReference>
<dbReference type="AlphaFoldDB" id="A0A5E8B273"/>
<dbReference type="Pfam" id="PF01207">
    <property type="entry name" value="Dus"/>
    <property type="match status" value="1"/>
</dbReference>
<dbReference type="Proteomes" id="UP000398389">
    <property type="component" value="Unassembled WGS sequence"/>
</dbReference>
<dbReference type="GeneID" id="43578832"/>
<evidence type="ECO:0000313" key="15">
    <source>
        <dbReference type="Proteomes" id="UP000398389"/>
    </source>
</evidence>
<sequence length="283" mass="31733">MGTADPNLAVQAAKMVVNDVSAIDVNSGCPKHFSIHSGMGAALLKTPDKLVSILTSLVDQVGDPFNIPISVKIRLLETEEKTLSLVERLVTTGIKCLTIHCRTTPMRPREPSIRTSLKKISDTCHKAGVMCLLNGDIEGFKDLDHVIEKYGVDGAMIARAAEANPSCFNSKGQIPWNEIIREYFEYCKKFDNHVVNTKFCLARMIPGKSQLYQKVAQSKTMEQIDDALNNLTEDDMNKFIHIFKSPLTLLEEQVKQEELRAKNQMLKRSAEDIIEPSKRVRFI</sequence>
<evidence type="ECO:0000256" key="1">
    <source>
        <dbReference type="ARBA" id="ARBA00001917"/>
    </source>
</evidence>
<evidence type="ECO:0000259" key="13">
    <source>
        <dbReference type="Pfam" id="PF01207"/>
    </source>
</evidence>
<evidence type="ECO:0000313" key="14">
    <source>
        <dbReference type="EMBL" id="VVT43485.1"/>
    </source>
</evidence>
<protein>
    <recommendedName>
        <fullName evidence="10">tRNA-dihydrouridine synthase</fullName>
        <ecNumber evidence="10">1.3.1.-</ecNumber>
    </recommendedName>
</protein>
<dbReference type="InterPro" id="IPR013785">
    <property type="entry name" value="Aldolase_TIM"/>
</dbReference>
<evidence type="ECO:0000256" key="3">
    <source>
        <dbReference type="ARBA" id="ARBA00022643"/>
    </source>
</evidence>
<dbReference type="GO" id="GO:0005737">
    <property type="term" value="C:cytoplasm"/>
    <property type="evidence" value="ECO:0007669"/>
    <property type="project" value="TreeGrafter"/>
</dbReference>
<dbReference type="RefSeq" id="XP_031850623.1">
    <property type="nucleotide sequence ID" value="XM_031994732.1"/>
</dbReference>
<dbReference type="CDD" id="cd02801">
    <property type="entry name" value="DUS_like_FMN"/>
    <property type="match status" value="1"/>
</dbReference>
<keyword evidence="3 10" id="KW-0288">FMN</keyword>
<evidence type="ECO:0000256" key="4">
    <source>
        <dbReference type="ARBA" id="ARBA00022664"/>
    </source>
</evidence>
<gene>
    <name evidence="14" type="ORF">SAPINGB_P000007</name>
</gene>
<feature type="domain" description="DUS-like FMN-binding" evidence="13">
    <location>
        <begin position="2"/>
        <end position="214"/>
    </location>
</feature>
<evidence type="ECO:0000256" key="8">
    <source>
        <dbReference type="ARBA" id="ARBA00048342"/>
    </source>
</evidence>
<evidence type="ECO:0000256" key="6">
    <source>
        <dbReference type="ARBA" id="ARBA00023002"/>
    </source>
</evidence>
<reference evidence="14 15" key="1">
    <citation type="submission" date="2019-09" db="EMBL/GenBank/DDBJ databases">
        <authorList>
            <person name="Brejova B."/>
        </authorList>
    </citation>
    <scope>NUCLEOTIDE SEQUENCE [LARGE SCALE GENOMIC DNA]</scope>
</reference>
<dbReference type="PANTHER" id="PTHR45936">
    <property type="entry name" value="TRNA-DIHYDROURIDINE(20) SYNTHASE [NAD(P)+]-LIKE"/>
    <property type="match status" value="1"/>
</dbReference>
<evidence type="ECO:0000256" key="5">
    <source>
        <dbReference type="ARBA" id="ARBA00022694"/>
    </source>
</evidence>
<dbReference type="InterPro" id="IPR001269">
    <property type="entry name" value="DUS_fam"/>
</dbReference>
<name>A0A5E8B273_9ASCO</name>
<feature type="binding site" evidence="12">
    <location>
        <begin position="158"/>
        <end position="159"/>
    </location>
    <ligand>
        <name>FMN</name>
        <dbReference type="ChEBI" id="CHEBI:58210"/>
    </ligand>
</feature>
<dbReference type="InterPro" id="IPR052582">
    <property type="entry name" value="tRNA-DUS-like"/>
</dbReference>
<keyword evidence="15" id="KW-1185">Reference proteome</keyword>
<comment type="similarity">
    <text evidence="10">Belongs to the dus family.</text>
</comment>
<dbReference type="Gene3D" id="3.20.20.70">
    <property type="entry name" value="Aldolase class I"/>
    <property type="match status" value="1"/>
</dbReference>
<comment type="cofactor">
    <cofactor evidence="1 10 12">
        <name>FMN</name>
        <dbReference type="ChEBI" id="CHEBI:58210"/>
    </cofactor>
</comment>
<evidence type="ECO:0000256" key="9">
    <source>
        <dbReference type="ARBA" id="ARBA00049447"/>
    </source>
</evidence>
<evidence type="ECO:0000256" key="12">
    <source>
        <dbReference type="PIRSR" id="PIRSR006621-2"/>
    </source>
</evidence>